<evidence type="ECO:0000259" key="2">
    <source>
        <dbReference type="PROSITE" id="PS50853"/>
    </source>
</evidence>
<evidence type="ECO:0000313" key="3">
    <source>
        <dbReference type="EMBL" id="KAK2575408.1"/>
    </source>
</evidence>
<name>A0AAD9R9R6_9HYME</name>
<protein>
    <recommendedName>
        <fullName evidence="2">Fibronectin type-III domain-containing protein</fullName>
    </recommendedName>
</protein>
<reference evidence="3" key="2">
    <citation type="journal article" date="2023" name="Commun. Biol.">
        <title>Intrasexual cuticular hydrocarbon dimorphism in a wasp sheds light on hydrocarbon biosynthesis genes in Hymenoptera.</title>
        <authorList>
            <person name="Moris V.C."/>
            <person name="Podsiadlowski L."/>
            <person name="Martin S."/>
            <person name="Oeyen J.P."/>
            <person name="Donath A."/>
            <person name="Petersen M."/>
            <person name="Wilbrandt J."/>
            <person name="Misof B."/>
            <person name="Liedtke D."/>
            <person name="Thamm M."/>
            <person name="Scheiner R."/>
            <person name="Schmitt T."/>
            <person name="Niehuis O."/>
        </authorList>
    </citation>
    <scope>NUCLEOTIDE SEQUENCE</scope>
    <source>
        <strain evidence="3">GBR_01_08_01A</strain>
    </source>
</reference>
<dbReference type="FunFam" id="2.60.40.10:FF:002711">
    <property type="entry name" value="Receptor-type tyrosine-protein phosphatase gamma"/>
    <property type="match status" value="1"/>
</dbReference>
<evidence type="ECO:0000313" key="4">
    <source>
        <dbReference type="Proteomes" id="UP001258017"/>
    </source>
</evidence>
<feature type="domain" description="Fibronectin type-III" evidence="2">
    <location>
        <begin position="107"/>
        <end position="204"/>
    </location>
</feature>
<reference evidence="3" key="1">
    <citation type="submission" date="2021-08" db="EMBL/GenBank/DDBJ databases">
        <authorList>
            <person name="Misof B."/>
            <person name="Oliver O."/>
            <person name="Podsiadlowski L."/>
            <person name="Donath A."/>
            <person name="Peters R."/>
            <person name="Mayer C."/>
            <person name="Rust J."/>
            <person name="Gunkel S."/>
            <person name="Lesny P."/>
            <person name="Martin S."/>
            <person name="Oeyen J.P."/>
            <person name="Petersen M."/>
            <person name="Panagiotis P."/>
            <person name="Wilbrandt J."/>
            <person name="Tanja T."/>
        </authorList>
    </citation>
    <scope>NUCLEOTIDE SEQUENCE</scope>
    <source>
        <strain evidence="3">GBR_01_08_01A</strain>
        <tissue evidence="3">Thorax + abdomen</tissue>
    </source>
</reference>
<dbReference type="GO" id="GO:0098609">
    <property type="term" value="P:cell-cell adhesion"/>
    <property type="evidence" value="ECO:0007669"/>
    <property type="project" value="TreeGrafter"/>
</dbReference>
<sequence>MRSLSNSEEVVEVFCHGQLMELDRIIRDMRVEAGGKVKFTPRVDEDGSWDSMKEIVTPTNTTSYTIENLTPFTVYSFRVAAVNAMGRSKPSQASYYIVTLREIPDGKPLITSAYNTSATSIYLAWKPPSRDTIHGEFLGYRIGYRPRDKTNMEMKDIYIRDPAVDNHSIHNLDTYTQYLVSLQVFNPEGHGPATTVSVMTDEGGKLDDASRFFTI</sequence>
<comment type="caution">
    <text evidence="3">The sequence shown here is derived from an EMBL/GenBank/DDBJ whole genome shotgun (WGS) entry which is preliminary data.</text>
</comment>
<dbReference type="AlphaFoldDB" id="A0AAD9R9R6"/>
<dbReference type="PANTHER" id="PTHR44170">
    <property type="entry name" value="PROTEIN SIDEKICK"/>
    <property type="match status" value="1"/>
</dbReference>
<dbReference type="PROSITE" id="PS50853">
    <property type="entry name" value="FN3"/>
    <property type="match status" value="2"/>
</dbReference>
<dbReference type="SMART" id="SM00060">
    <property type="entry name" value="FN3"/>
    <property type="match status" value="2"/>
</dbReference>
<keyword evidence="1" id="KW-1015">Disulfide bond</keyword>
<accession>A0AAD9R9R6</accession>
<gene>
    <name evidence="3" type="ORF">KPH14_008324</name>
</gene>
<dbReference type="EMBL" id="JAIFRP010004416">
    <property type="protein sequence ID" value="KAK2575408.1"/>
    <property type="molecule type" value="Genomic_DNA"/>
</dbReference>
<dbReference type="Proteomes" id="UP001258017">
    <property type="component" value="Unassembled WGS sequence"/>
</dbReference>
<feature type="domain" description="Fibronectin type-III" evidence="2">
    <location>
        <begin position="3"/>
        <end position="102"/>
    </location>
</feature>
<dbReference type="SUPFAM" id="SSF49265">
    <property type="entry name" value="Fibronectin type III"/>
    <property type="match status" value="1"/>
</dbReference>
<dbReference type="InterPro" id="IPR013783">
    <property type="entry name" value="Ig-like_fold"/>
</dbReference>
<dbReference type="Gene3D" id="2.60.40.10">
    <property type="entry name" value="Immunoglobulins"/>
    <property type="match status" value="2"/>
</dbReference>
<dbReference type="InterPro" id="IPR003961">
    <property type="entry name" value="FN3_dom"/>
</dbReference>
<dbReference type="PANTHER" id="PTHR44170:SF54">
    <property type="entry name" value="FI24025P1"/>
    <property type="match status" value="1"/>
</dbReference>
<proteinExistence type="predicted"/>
<dbReference type="Pfam" id="PF00041">
    <property type="entry name" value="fn3"/>
    <property type="match status" value="2"/>
</dbReference>
<keyword evidence="4" id="KW-1185">Reference proteome</keyword>
<evidence type="ECO:0000256" key="1">
    <source>
        <dbReference type="ARBA" id="ARBA00023157"/>
    </source>
</evidence>
<organism evidence="3 4">
    <name type="scientific">Odynerus spinipes</name>
    <dbReference type="NCBI Taxonomy" id="1348599"/>
    <lineage>
        <taxon>Eukaryota</taxon>
        <taxon>Metazoa</taxon>
        <taxon>Ecdysozoa</taxon>
        <taxon>Arthropoda</taxon>
        <taxon>Hexapoda</taxon>
        <taxon>Insecta</taxon>
        <taxon>Pterygota</taxon>
        <taxon>Neoptera</taxon>
        <taxon>Endopterygota</taxon>
        <taxon>Hymenoptera</taxon>
        <taxon>Apocrita</taxon>
        <taxon>Aculeata</taxon>
        <taxon>Vespoidea</taxon>
        <taxon>Vespidae</taxon>
        <taxon>Eumeninae</taxon>
        <taxon>Odynerus</taxon>
    </lineage>
</organism>
<dbReference type="CDD" id="cd00063">
    <property type="entry name" value="FN3"/>
    <property type="match status" value="2"/>
</dbReference>
<dbReference type="InterPro" id="IPR036116">
    <property type="entry name" value="FN3_sf"/>
</dbReference>